<reference evidence="2" key="1">
    <citation type="journal article" date="2022" name="Nat. Commun.">
        <title>Chromosome evolution and the genetic basis of agronomically important traits in greater yam.</title>
        <authorList>
            <person name="Bredeson J.V."/>
            <person name="Lyons J.B."/>
            <person name="Oniyinde I.O."/>
            <person name="Okereke N.R."/>
            <person name="Kolade O."/>
            <person name="Nnabue I."/>
            <person name="Nwadili C.O."/>
            <person name="Hribova E."/>
            <person name="Parker M."/>
            <person name="Nwogha J."/>
            <person name="Shu S."/>
            <person name="Carlson J."/>
            <person name="Kariba R."/>
            <person name="Muthemba S."/>
            <person name="Knop K."/>
            <person name="Barton G.J."/>
            <person name="Sherwood A.V."/>
            <person name="Lopez-Montes A."/>
            <person name="Asiedu R."/>
            <person name="Jamnadass R."/>
            <person name="Muchugi A."/>
            <person name="Goodstein D."/>
            <person name="Egesi C.N."/>
            <person name="Featherston J."/>
            <person name="Asfaw A."/>
            <person name="Simpson G.G."/>
            <person name="Dolezel J."/>
            <person name="Hendre P.S."/>
            <person name="Van Deynze A."/>
            <person name="Kumar P.L."/>
            <person name="Obidiegwu J.E."/>
            <person name="Bhattacharjee R."/>
            <person name="Rokhsar D.S."/>
        </authorList>
    </citation>
    <scope>NUCLEOTIDE SEQUENCE [LARGE SCALE GENOMIC DNA]</scope>
    <source>
        <strain evidence="2">cv. TDa95/00328</strain>
    </source>
</reference>
<dbReference type="Proteomes" id="UP000827976">
    <property type="component" value="Chromosome 16"/>
</dbReference>
<gene>
    <name evidence="1" type="ORF">IHE45_16G092600</name>
</gene>
<evidence type="ECO:0000313" key="2">
    <source>
        <dbReference type="Proteomes" id="UP000827976"/>
    </source>
</evidence>
<accession>A0ACB7UJC0</accession>
<proteinExistence type="predicted"/>
<dbReference type="EMBL" id="CM037026">
    <property type="protein sequence ID" value="KAH7660351.1"/>
    <property type="molecule type" value="Genomic_DNA"/>
</dbReference>
<comment type="caution">
    <text evidence="1">The sequence shown here is derived from an EMBL/GenBank/DDBJ whole genome shotgun (WGS) entry which is preliminary data.</text>
</comment>
<keyword evidence="1" id="KW-0560">Oxidoreductase</keyword>
<protein>
    <submittedName>
        <fullName evidence="1">Short-chain dehydrogenase/reductase SDR protein</fullName>
        <ecNumber evidence="1">1.1.1.100</ecNumber>
    </submittedName>
</protein>
<organism evidence="1 2">
    <name type="scientific">Dioscorea alata</name>
    <name type="common">Purple yam</name>
    <dbReference type="NCBI Taxonomy" id="55571"/>
    <lineage>
        <taxon>Eukaryota</taxon>
        <taxon>Viridiplantae</taxon>
        <taxon>Streptophyta</taxon>
        <taxon>Embryophyta</taxon>
        <taxon>Tracheophyta</taxon>
        <taxon>Spermatophyta</taxon>
        <taxon>Magnoliopsida</taxon>
        <taxon>Liliopsida</taxon>
        <taxon>Dioscoreales</taxon>
        <taxon>Dioscoreaceae</taxon>
        <taxon>Dioscorea</taxon>
    </lineage>
</organism>
<dbReference type="EC" id="1.1.1.100" evidence="1"/>
<sequence>MAGMQRQPWEKLEGKVVMVTGASSGIGRELCLNLARAGCLIVAAARRTDRLRSLCDQINGAASAEDDQEPKPVRSVAVELDVSGKSAEIEAAVQRAWDAFGRIDALVNNAGIRGEVHSPLDWTEEDWNANITTNLTGLWLVSKHVCIRMRDAKQKGSVINISSIGGLHRGQLPGGAAYSASKGGVIMVTKVMALELGAYNIRVNAVAPGLFKSEITQGLMQKEWLNKVAEKTVPLRTFGTSDPALTGLVRYLIHDLSEYVTGNTFIVDAGVTLPGVPIFSSL</sequence>
<keyword evidence="2" id="KW-1185">Reference proteome</keyword>
<name>A0ACB7UJC0_DIOAL</name>
<evidence type="ECO:0000313" key="1">
    <source>
        <dbReference type="EMBL" id="KAH7660351.1"/>
    </source>
</evidence>